<comment type="caution">
    <text evidence="1">The sequence shown here is derived from an EMBL/GenBank/DDBJ whole genome shotgun (WGS) entry which is preliminary data.</text>
</comment>
<keyword evidence="2" id="KW-1185">Reference proteome</keyword>
<proteinExistence type="predicted"/>
<reference evidence="1" key="1">
    <citation type="submission" date="2023-07" db="EMBL/GenBank/DDBJ databases">
        <title>Black Yeasts Isolated from many extreme environments.</title>
        <authorList>
            <person name="Coleine C."/>
            <person name="Stajich J.E."/>
            <person name="Selbmann L."/>
        </authorList>
    </citation>
    <scope>NUCLEOTIDE SEQUENCE</scope>
    <source>
        <strain evidence="1">CCFEE 5714</strain>
    </source>
</reference>
<evidence type="ECO:0000313" key="1">
    <source>
        <dbReference type="EMBL" id="KAK3720336.1"/>
    </source>
</evidence>
<gene>
    <name evidence="1" type="ORF">LTR37_003747</name>
</gene>
<name>A0ACC3NQE6_9PEZI</name>
<protein>
    <submittedName>
        <fullName evidence="1">Uncharacterized protein</fullName>
    </submittedName>
</protein>
<dbReference type="Proteomes" id="UP001281147">
    <property type="component" value="Unassembled WGS sequence"/>
</dbReference>
<evidence type="ECO:0000313" key="2">
    <source>
        <dbReference type="Proteomes" id="UP001281147"/>
    </source>
</evidence>
<organism evidence="1 2">
    <name type="scientific">Vermiconidia calcicola</name>
    <dbReference type="NCBI Taxonomy" id="1690605"/>
    <lineage>
        <taxon>Eukaryota</taxon>
        <taxon>Fungi</taxon>
        <taxon>Dikarya</taxon>
        <taxon>Ascomycota</taxon>
        <taxon>Pezizomycotina</taxon>
        <taxon>Dothideomycetes</taxon>
        <taxon>Dothideomycetidae</taxon>
        <taxon>Mycosphaerellales</taxon>
        <taxon>Extremaceae</taxon>
        <taxon>Vermiconidia</taxon>
    </lineage>
</organism>
<sequence>MQVELLGRTPVQANGCLRPGSALRTSATDDAIATNVADGDAAVPDDRHGWAVILGCAVITWWFVGTTYSWGVIQAALVDNGLSRASTLSFVGSLTIACIAILALANARMVTTIGAQKLALLGVSLLGLGEILGGFATNNVGALFATMGVVMGVGTSMCFMTVSVVPAQYFLRKRGLVNGIVFASGGLGGAAISLAMERLIDKLGPAWTLRITGALTLATGLPAAWLIKERCPVNRKKLVEWSLFASLRFDLLFASGVLATFSLFVPPFFLPLYCQSLGLRPAVGAATVAAFNFSSALGRIGFGVLCDHIGPLNILFTTLLLNGISMLALWPFSGTLAPLVVFTIWNGVASGGFFAVIPTVIGSVYGSQEVPVAMGMIVTGWAGGYIMGAPIAGYILDAYMGTGDGVAAYRPAMYYAGSMSLGAAILVGFMRLNIDSNMLRRL</sequence>
<dbReference type="EMBL" id="JAUTXU010000022">
    <property type="protein sequence ID" value="KAK3720336.1"/>
    <property type="molecule type" value="Genomic_DNA"/>
</dbReference>
<accession>A0ACC3NQE6</accession>